<evidence type="ECO:0000313" key="3">
    <source>
        <dbReference type="Proteomes" id="UP000276776"/>
    </source>
</evidence>
<dbReference type="AlphaFoldDB" id="A0A0N5CPL9"/>
<reference evidence="4" key="1">
    <citation type="submission" date="2017-02" db="UniProtKB">
        <authorList>
            <consortium name="WormBaseParasite"/>
        </authorList>
    </citation>
    <scope>IDENTIFICATION</scope>
</reference>
<reference evidence="2 3" key="2">
    <citation type="submission" date="2018-11" db="EMBL/GenBank/DDBJ databases">
        <authorList>
            <consortium name="Pathogen Informatics"/>
        </authorList>
    </citation>
    <scope>NUCLEOTIDE SEQUENCE [LARGE SCALE GENOMIC DNA]</scope>
</reference>
<accession>A0A0N5CPL9</accession>
<evidence type="ECO:0000313" key="4">
    <source>
        <dbReference type="WBParaSite" id="TCLT_0000216601-mRNA-1"/>
    </source>
</evidence>
<dbReference type="WBParaSite" id="TCLT_0000216601-mRNA-1">
    <property type="protein sequence ID" value="TCLT_0000216601-mRNA-1"/>
    <property type="gene ID" value="TCLT_0000216601"/>
</dbReference>
<evidence type="ECO:0000313" key="2">
    <source>
        <dbReference type="EMBL" id="VDM97963.1"/>
    </source>
</evidence>
<dbReference type="Proteomes" id="UP000276776">
    <property type="component" value="Unassembled WGS sequence"/>
</dbReference>
<proteinExistence type="predicted"/>
<feature type="region of interest" description="Disordered" evidence="1">
    <location>
        <begin position="44"/>
        <end position="63"/>
    </location>
</feature>
<evidence type="ECO:0000256" key="1">
    <source>
        <dbReference type="SAM" id="MobiDB-lite"/>
    </source>
</evidence>
<sequence>MSNIFDIYKTESESQIGAQRSLRQQSGRPFMLIKRIALRSPERISDSSDSCLGSGVKEEKTDDNDLESLKKIIDCSVYEDILEKNKPAPVTEYVPIFDNVKIRMSFGPYEDISDRIHTIGFDLAGRALRALRTVVKTKEGSQFIRNHIHSKVPL</sequence>
<protein>
    <submittedName>
        <fullName evidence="4">DUF4806 domain-containing protein</fullName>
    </submittedName>
</protein>
<gene>
    <name evidence="2" type="ORF">TCLT_LOCUS2167</name>
</gene>
<dbReference type="EMBL" id="UYYF01000387">
    <property type="protein sequence ID" value="VDM97963.1"/>
    <property type="molecule type" value="Genomic_DNA"/>
</dbReference>
<name>A0A0N5CPL9_THECL</name>
<keyword evidence="3" id="KW-1185">Reference proteome</keyword>
<organism evidence="4">
    <name type="scientific">Thelazia callipaeda</name>
    <name type="common">Oriental eyeworm</name>
    <name type="synonym">Parasitic nematode</name>
    <dbReference type="NCBI Taxonomy" id="103827"/>
    <lineage>
        <taxon>Eukaryota</taxon>
        <taxon>Metazoa</taxon>
        <taxon>Ecdysozoa</taxon>
        <taxon>Nematoda</taxon>
        <taxon>Chromadorea</taxon>
        <taxon>Rhabditida</taxon>
        <taxon>Spirurina</taxon>
        <taxon>Spiruromorpha</taxon>
        <taxon>Thelazioidea</taxon>
        <taxon>Thelaziidae</taxon>
        <taxon>Thelazia</taxon>
    </lineage>
</organism>